<comment type="caution">
    <text evidence="1">The sequence shown here is derived from an EMBL/GenBank/DDBJ whole genome shotgun (WGS) entry which is preliminary data.</text>
</comment>
<organism evidence="1 2">
    <name type="scientific">Streptosporangium brasiliense</name>
    <dbReference type="NCBI Taxonomy" id="47480"/>
    <lineage>
        <taxon>Bacteria</taxon>
        <taxon>Bacillati</taxon>
        <taxon>Actinomycetota</taxon>
        <taxon>Actinomycetes</taxon>
        <taxon>Streptosporangiales</taxon>
        <taxon>Streptosporangiaceae</taxon>
        <taxon>Streptosporangium</taxon>
    </lineage>
</organism>
<dbReference type="InterPro" id="IPR038282">
    <property type="entry name" value="DUF2267_sf"/>
</dbReference>
<dbReference type="InterPro" id="IPR018727">
    <property type="entry name" value="DUF2267"/>
</dbReference>
<reference evidence="1 2" key="1">
    <citation type="submission" date="2023-07" db="EMBL/GenBank/DDBJ databases">
        <title>Sequencing the genomes of 1000 actinobacteria strains.</title>
        <authorList>
            <person name="Klenk H.-P."/>
        </authorList>
    </citation>
    <scope>NUCLEOTIDE SEQUENCE [LARGE SCALE GENOMIC DNA]</scope>
    <source>
        <strain evidence="1 2">DSM 44109</strain>
    </source>
</reference>
<dbReference type="Proteomes" id="UP001230426">
    <property type="component" value="Unassembled WGS sequence"/>
</dbReference>
<evidence type="ECO:0000313" key="1">
    <source>
        <dbReference type="EMBL" id="MDP9864568.1"/>
    </source>
</evidence>
<dbReference type="Gene3D" id="1.10.490.110">
    <property type="entry name" value="Uncharacterized conserved protein DUF2267"/>
    <property type="match status" value="1"/>
</dbReference>
<name>A0ABT9R5Q5_9ACTN</name>
<evidence type="ECO:0000313" key="2">
    <source>
        <dbReference type="Proteomes" id="UP001230426"/>
    </source>
</evidence>
<keyword evidence="2" id="KW-1185">Reference proteome</keyword>
<dbReference type="EMBL" id="JAUSRB010000002">
    <property type="protein sequence ID" value="MDP9864568.1"/>
    <property type="molecule type" value="Genomic_DNA"/>
</dbReference>
<proteinExistence type="predicted"/>
<accession>A0ABT9R5Q5</accession>
<protein>
    <submittedName>
        <fullName evidence="1">Uncharacterized protein (DUF2267 family)</fullName>
    </submittedName>
</protein>
<gene>
    <name evidence="1" type="ORF">J2S55_003834</name>
</gene>
<sequence>MTERAGLSREEAADLTRATLETLGDRLSAGEARRFALQLPEPLRESLSVRDRIEQFGLHDFVARVSRRTGLTMQETERGVRAVLTTLREAIPGDVFDNAMSQLPAELQEMAEPMA</sequence>
<dbReference type="Pfam" id="PF10025">
    <property type="entry name" value="DUF2267"/>
    <property type="match status" value="1"/>
</dbReference>